<organism evidence="2 3">
    <name type="scientific">Glonium stellatum</name>
    <dbReference type="NCBI Taxonomy" id="574774"/>
    <lineage>
        <taxon>Eukaryota</taxon>
        <taxon>Fungi</taxon>
        <taxon>Dikarya</taxon>
        <taxon>Ascomycota</taxon>
        <taxon>Pezizomycotina</taxon>
        <taxon>Dothideomycetes</taxon>
        <taxon>Pleosporomycetidae</taxon>
        <taxon>Gloniales</taxon>
        <taxon>Gloniaceae</taxon>
        <taxon>Glonium</taxon>
    </lineage>
</organism>
<sequence length="235" mass="25823">MAGGISRLMACLRHCCPETASTISHITYHHQLASVALLNPFFEDEVDIDIDLQGTALACAGSRYLEQTCRRHTVDPSECSASLWADSWPVARCSRACSHVPCVSLDSFVKHVHWCPKLRWQAAALRTVGLRRRTRRGTPRQTKGSMRMRAGKRQAMDGQWAGNGQGKGHDGCRQALQTSRCGWGSLASRWSPEPSSNRVTGGFYRAEPHSGLPHCPPLACTIRSRAAGIETRGSE</sequence>
<evidence type="ECO:0000256" key="1">
    <source>
        <dbReference type="SAM" id="MobiDB-lite"/>
    </source>
</evidence>
<feature type="region of interest" description="Disordered" evidence="1">
    <location>
        <begin position="134"/>
        <end position="171"/>
    </location>
</feature>
<keyword evidence="3" id="KW-1185">Reference proteome</keyword>
<evidence type="ECO:0000313" key="3">
    <source>
        <dbReference type="Proteomes" id="UP000250140"/>
    </source>
</evidence>
<dbReference type="EMBL" id="KV749463">
    <property type="protein sequence ID" value="OCL09372.1"/>
    <property type="molecule type" value="Genomic_DNA"/>
</dbReference>
<evidence type="ECO:0000313" key="2">
    <source>
        <dbReference type="EMBL" id="OCL09372.1"/>
    </source>
</evidence>
<name>A0A8E2F2I3_9PEZI</name>
<protein>
    <submittedName>
        <fullName evidence="2">Uncharacterized protein</fullName>
    </submittedName>
</protein>
<gene>
    <name evidence="2" type="ORF">AOQ84DRAFT_23340</name>
</gene>
<accession>A0A8E2F2I3</accession>
<dbReference type="Proteomes" id="UP000250140">
    <property type="component" value="Unassembled WGS sequence"/>
</dbReference>
<dbReference type="AlphaFoldDB" id="A0A8E2F2I3"/>
<reference evidence="2 3" key="1">
    <citation type="journal article" date="2016" name="Nat. Commun.">
        <title>Ectomycorrhizal ecology is imprinted in the genome of the dominant symbiotic fungus Cenococcum geophilum.</title>
        <authorList>
            <consortium name="DOE Joint Genome Institute"/>
            <person name="Peter M."/>
            <person name="Kohler A."/>
            <person name="Ohm R.A."/>
            <person name="Kuo A."/>
            <person name="Krutzmann J."/>
            <person name="Morin E."/>
            <person name="Arend M."/>
            <person name="Barry K.W."/>
            <person name="Binder M."/>
            <person name="Choi C."/>
            <person name="Clum A."/>
            <person name="Copeland A."/>
            <person name="Grisel N."/>
            <person name="Haridas S."/>
            <person name="Kipfer T."/>
            <person name="LaButti K."/>
            <person name="Lindquist E."/>
            <person name="Lipzen A."/>
            <person name="Maire R."/>
            <person name="Meier B."/>
            <person name="Mihaltcheva S."/>
            <person name="Molinier V."/>
            <person name="Murat C."/>
            <person name="Poggeler S."/>
            <person name="Quandt C.A."/>
            <person name="Sperisen C."/>
            <person name="Tritt A."/>
            <person name="Tisserant E."/>
            <person name="Crous P.W."/>
            <person name="Henrissat B."/>
            <person name="Nehls U."/>
            <person name="Egli S."/>
            <person name="Spatafora J.W."/>
            <person name="Grigoriev I.V."/>
            <person name="Martin F.M."/>
        </authorList>
    </citation>
    <scope>NUCLEOTIDE SEQUENCE [LARGE SCALE GENOMIC DNA]</scope>
    <source>
        <strain evidence="2 3">CBS 207.34</strain>
    </source>
</reference>
<proteinExistence type="predicted"/>